<comment type="subcellular location">
    <subcellularLocation>
        <location evidence="1">Plastid</location>
    </subcellularLocation>
</comment>
<evidence type="ECO:0000256" key="2">
    <source>
        <dbReference type="ARBA" id="ARBA00022640"/>
    </source>
</evidence>
<feature type="compositionally biased region" description="Polar residues" evidence="3">
    <location>
        <begin position="233"/>
        <end position="242"/>
    </location>
</feature>
<feature type="region of interest" description="Disordered" evidence="3">
    <location>
        <begin position="210"/>
        <end position="248"/>
    </location>
</feature>
<dbReference type="Pfam" id="PF04755">
    <property type="entry name" value="PAP_fibrillin"/>
    <property type="match status" value="1"/>
</dbReference>
<feature type="compositionally biased region" description="Low complexity" evidence="3">
    <location>
        <begin position="163"/>
        <end position="175"/>
    </location>
</feature>
<evidence type="ECO:0000256" key="3">
    <source>
        <dbReference type="SAM" id="MobiDB-lite"/>
    </source>
</evidence>
<reference evidence="5 6" key="1">
    <citation type="submission" date="2017-08" db="EMBL/GenBank/DDBJ databases">
        <title>Acidophilic green algal genome provides insights into adaptation to an acidic environment.</title>
        <authorList>
            <person name="Hirooka S."/>
            <person name="Hirose Y."/>
            <person name="Kanesaki Y."/>
            <person name="Higuchi S."/>
            <person name="Fujiwara T."/>
            <person name="Onuma R."/>
            <person name="Era A."/>
            <person name="Ohbayashi R."/>
            <person name="Uzuka A."/>
            <person name="Nozaki H."/>
            <person name="Yoshikawa H."/>
            <person name="Miyagishima S.Y."/>
        </authorList>
    </citation>
    <scope>NUCLEOTIDE SEQUENCE [LARGE SCALE GENOMIC DNA]</scope>
    <source>
        <strain evidence="5 6">NIES-2499</strain>
    </source>
</reference>
<proteinExistence type="predicted"/>
<feature type="domain" description="Plastid lipid-associated protein/fibrillin conserved" evidence="4">
    <location>
        <begin position="475"/>
        <end position="696"/>
    </location>
</feature>
<dbReference type="STRING" id="1157962.A0A250XCG0"/>
<dbReference type="InterPro" id="IPR039633">
    <property type="entry name" value="PAP"/>
</dbReference>
<keyword evidence="2" id="KW-0934">Plastid</keyword>
<evidence type="ECO:0000313" key="5">
    <source>
        <dbReference type="EMBL" id="GAX80450.1"/>
    </source>
</evidence>
<evidence type="ECO:0000259" key="4">
    <source>
        <dbReference type="Pfam" id="PF04755"/>
    </source>
</evidence>
<keyword evidence="6" id="KW-1185">Reference proteome</keyword>
<dbReference type="AlphaFoldDB" id="A0A250XCG0"/>
<evidence type="ECO:0000313" key="6">
    <source>
        <dbReference type="Proteomes" id="UP000232323"/>
    </source>
</evidence>
<name>A0A250XCG0_9CHLO</name>
<feature type="region of interest" description="Disordered" evidence="3">
    <location>
        <begin position="440"/>
        <end position="465"/>
    </location>
</feature>
<dbReference type="InterPro" id="IPR006843">
    <property type="entry name" value="PAP/fibrillin_dom"/>
</dbReference>
<feature type="region of interest" description="Disordered" evidence="3">
    <location>
        <begin position="163"/>
        <end position="183"/>
    </location>
</feature>
<feature type="region of interest" description="Disordered" evidence="3">
    <location>
        <begin position="330"/>
        <end position="356"/>
    </location>
</feature>
<evidence type="ECO:0000256" key="1">
    <source>
        <dbReference type="ARBA" id="ARBA00004474"/>
    </source>
</evidence>
<gene>
    <name evidence="5" type="ORF">CEUSTIGMA_g7889.t1</name>
</gene>
<dbReference type="EMBL" id="BEGY01000052">
    <property type="protein sequence ID" value="GAX80450.1"/>
    <property type="molecule type" value="Genomic_DNA"/>
</dbReference>
<protein>
    <recommendedName>
        <fullName evidence="4">Plastid lipid-associated protein/fibrillin conserved domain-containing protein</fullName>
    </recommendedName>
</protein>
<comment type="caution">
    <text evidence="5">The sequence shown here is derived from an EMBL/GenBank/DDBJ whole genome shotgun (WGS) entry which is preliminary data.</text>
</comment>
<dbReference type="OrthoDB" id="541936at2759"/>
<dbReference type="GO" id="GO:0009536">
    <property type="term" value="C:plastid"/>
    <property type="evidence" value="ECO:0007669"/>
    <property type="project" value="UniProtKB-SubCell"/>
</dbReference>
<organism evidence="5 6">
    <name type="scientific">Chlamydomonas eustigma</name>
    <dbReference type="NCBI Taxonomy" id="1157962"/>
    <lineage>
        <taxon>Eukaryota</taxon>
        <taxon>Viridiplantae</taxon>
        <taxon>Chlorophyta</taxon>
        <taxon>core chlorophytes</taxon>
        <taxon>Chlorophyceae</taxon>
        <taxon>CS clade</taxon>
        <taxon>Chlamydomonadales</taxon>
        <taxon>Chlamydomonadaceae</taxon>
        <taxon>Chlamydomonas</taxon>
    </lineage>
</organism>
<dbReference type="PANTHER" id="PTHR31906">
    <property type="entry name" value="PLASTID-LIPID-ASSOCIATED PROTEIN 4, CHLOROPLASTIC-RELATED"/>
    <property type="match status" value="1"/>
</dbReference>
<accession>A0A250XCG0</accession>
<dbReference type="Proteomes" id="UP000232323">
    <property type="component" value="Unassembled WGS sequence"/>
</dbReference>
<feature type="region of interest" description="Disordered" evidence="3">
    <location>
        <begin position="366"/>
        <end position="385"/>
    </location>
</feature>
<sequence length="700" mass="76129">MKSSISLQGSPCRKPLGPNHLTQRRIHIALNISGNTLVPESDVSLVKISSPYRRFGSLTMVESANGPLSSSGLPLVLGPSNVAPVAFGAVAVAALAASARNMLKISPAEVEALLMEADRELAHASKITTVAEALVQVHADQALLEVQALERYLVPAGLVSHSSSSSQLRHSQSNQHSEERRLERKQHVILQQEASASSTEMSLVAAAGISGTPVSGGGGTTAVLDRPDLPDQKSFNLSSSSFRETEAVPPPSFVAEVVDEDVEAERQDRVGPKQDDRVQNIMGRVSDILALLEEQEQQHAIKEQVAAAAAASGGLTMSAVHVEIARRELQDRASPPGTPLPPSISSSSPDTLPEAAEVSYKVESTLHRRQEEQLSKLSPPSPWDVSPVGLVTQQVKDPDHTWNLEEQGQSSDHAWHLEEQAAAFQARQQIEQQNRMADVWGRPPDQQQQQQQDYSEGSSRLSLPDLRTNMTPLNQLKCSLLDLVYGTARGITATLNQRAQVEELITLMESMNPNSVVTDAVSVLHGRWKLVYTSSTQTLMLLSVIQQMPMVDIGDVYQVVDADTLTTHNKIDLALPVLMSLRAECGLEVRSPSTFKVRFHRVGLDTYLETPQLTSSLDIPQSISVLGHEINLDPIRQLLANPVQSGLDSAQRVLRMATSPQFELPAVEANALWMLTTYLDGTLRISRDDAGATYVMLKDM</sequence>